<name>A0A8B6D0M1_MYTGA</name>
<dbReference type="AlphaFoldDB" id="A0A8B6D0M1"/>
<sequence length="274" mass="31296">MRDYHDLYLGVDVTLMADCFNHLRKVSKETFGLDVAHYFTLPGYAYDVMRKMTGVSLELLGDIDMLQMVESGFRGGITAASHRYAKANNPYLDDYDETKPTNYLMYLDANNLYGCAMSRYMPTDGFKWVANIKEIPRPDEIDPESPVGYIMEVDLEYPENLNDDHNDYPFAPESIEINKVRKLVPNLNGKKKYVIHSANLKQYLELGGLKLKKIHRDISFNQSPWLKEYVDKLTALRTAAGTDFEKDFFKLKVNAVFGKKHGESKEPAGCSACK</sequence>
<dbReference type="PANTHER" id="PTHR31511">
    <property type="entry name" value="PROTEIN CBG23764"/>
    <property type="match status" value="1"/>
</dbReference>
<dbReference type="InterPro" id="IPR043502">
    <property type="entry name" value="DNA/RNA_pol_sf"/>
</dbReference>
<comment type="caution">
    <text evidence="1">The sequence shown here is derived from an EMBL/GenBank/DDBJ whole genome shotgun (WGS) entry which is preliminary data.</text>
</comment>
<accession>A0A8B6D0M1</accession>
<gene>
    <name evidence="1" type="ORF">MGAL_10B037022</name>
</gene>
<reference evidence="1" key="1">
    <citation type="submission" date="2018-11" db="EMBL/GenBank/DDBJ databases">
        <authorList>
            <person name="Alioto T."/>
            <person name="Alioto T."/>
        </authorList>
    </citation>
    <scope>NUCLEOTIDE SEQUENCE</scope>
</reference>
<keyword evidence="2" id="KW-1185">Reference proteome</keyword>
<organism evidence="1 2">
    <name type="scientific">Mytilus galloprovincialis</name>
    <name type="common">Mediterranean mussel</name>
    <dbReference type="NCBI Taxonomy" id="29158"/>
    <lineage>
        <taxon>Eukaryota</taxon>
        <taxon>Metazoa</taxon>
        <taxon>Spiralia</taxon>
        <taxon>Lophotrochozoa</taxon>
        <taxon>Mollusca</taxon>
        <taxon>Bivalvia</taxon>
        <taxon>Autobranchia</taxon>
        <taxon>Pteriomorphia</taxon>
        <taxon>Mytilida</taxon>
        <taxon>Mytiloidea</taxon>
        <taxon>Mytilidae</taxon>
        <taxon>Mytilinae</taxon>
        <taxon>Mytilus</taxon>
    </lineage>
</organism>
<evidence type="ECO:0008006" key="3">
    <source>
        <dbReference type="Google" id="ProtNLM"/>
    </source>
</evidence>
<protein>
    <recommendedName>
        <fullName evidence="3">DNA-directed DNA polymerase</fullName>
    </recommendedName>
</protein>
<dbReference type="Proteomes" id="UP000596742">
    <property type="component" value="Unassembled WGS sequence"/>
</dbReference>
<dbReference type="SUPFAM" id="SSF56672">
    <property type="entry name" value="DNA/RNA polymerases"/>
    <property type="match status" value="1"/>
</dbReference>
<dbReference type="PANTHER" id="PTHR31511:SF12">
    <property type="entry name" value="RHO TERMINATION FACTOR N-TERMINAL DOMAIN-CONTAINING PROTEIN"/>
    <property type="match status" value="1"/>
</dbReference>
<dbReference type="OrthoDB" id="414982at2759"/>
<evidence type="ECO:0000313" key="2">
    <source>
        <dbReference type="Proteomes" id="UP000596742"/>
    </source>
</evidence>
<proteinExistence type="predicted"/>
<evidence type="ECO:0000313" key="1">
    <source>
        <dbReference type="EMBL" id="VDI13125.1"/>
    </source>
</evidence>
<dbReference type="EMBL" id="UYJE01002726">
    <property type="protein sequence ID" value="VDI13125.1"/>
    <property type="molecule type" value="Genomic_DNA"/>
</dbReference>